<dbReference type="CDD" id="cd11606">
    <property type="entry name" value="COE_DBD"/>
    <property type="match status" value="1"/>
</dbReference>
<evidence type="ECO:0000313" key="13">
    <source>
        <dbReference type="EMBL" id="CAH1732601.1"/>
    </source>
</evidence>
<dbReference type="InterPro" id="IPR032201">
    <property type="entry name" value="COE_HLH"/>
</dbReference>
<dbReference type="SMART" id="SM00429">
    <property type="entry name" value="IPT"/>
    <property type="match status" value="1"/>
</dbReference>
<feature type="compositionally biased region" description="Basic residues" evidence="11">
    <location>
        <begin position="21"/>
        <end position="33"/>
    </location>
</feature>
<evidence type="ECO:0000256" key="6">
    <source>
        <dbReference type="ARBA" id="ARBA00023015"/>
    </source>
</evidence>
<feature type="region of interest" description="Disordered" evidence="11">
    <location>
        <begin position="1"/>
        <end position="36"/>
    </location>
</feature>
<dbReference type="Pfam" id="PF01833">
    <property type="entry name" value="TIG"/>
    <property type="match status" value="1"/>
</dbReference>
<dbReference type="Pfam" id="PF16422">
    <property type="entry name" value="COE1_DBD"/>
    <property type="match status" value="1"/>
</dbReference>
<keyword evidence="14" id="KW-1185">Reference proteome</keyword>
<dbReference type="GO" id="GO:0048468">
    <property type="term" value="P:cell development"/>
    <property type="evidence" value="ECO:0007669"/>
    <property type="project" value="UniProtKB-ARBA"/>
</dbReference>
<feature type="compositionally biased region" description="Gly residues" evidence="11">
    <location>
        <begin position="512"/>
        <end position="532"/>
    </location>
</feature>
<gene>
    <name evidence="13" type="ORF">APHIGO_LOCUS9068</name>
</gene>
<dbReference type="PANTHER" id="PTHR10747">
    <property type="entry name" value="TRANSCRIPTION FACTOR COE FAMILY MEMBER"/>
    <property type="match status" value="1"/>
</dbReference>
<comment type="subcellular location">
    <subcellularLocation>
        <location evidence="1 10">Nucleus</location>
    </subcellularLocation>
</comment>
<dbReference type="FunFam" id="2.60.40.3180:FF:000003">
    <property type="entry name" value="Knot, isoform C"/>
    <property type="match status" value="1"/>
</dbReference>
<keyword evidence="4 10" id="KW-0863">Zinc-finger</keyword>
<evidence type="ECO:0000256" key="11">
    <source>
        <dbReference type="SAM" id="MobiDB-lite"/>
    </source>
</evidence>
<evidence type="ECO:0000256" key="3">
    <source>
        <dbReference type="ARBA" id="ARBA00022723"/>
    </source>
</evidence>
<feature type="region of interest" description="Disordered" evidence="11">
    <location>
        <begin position="417"/>
        <end position="444"/>
    </location>
</feature>
<dbReference type="EMBL" id="OU899036">
    <property type="protein sequence ID" value="CAH1732601.1"/>
    <property type="molecule type" value="Genomic_DNA"/>
</dbReference>
<dbReference type="AlphaFoldDB" id="A0A9P0J8X4"/>
<dbReference type="GO" id="GO:0008270">
    <property type="term" value="F:zinc ion binding"/>
    <property type="evidence" value="ECO:0007669"/>
    <property type="project" value="UniProtKB-KW"/>
</dbReference>
<dbReference type="Pfam" id="PF16423">
    <property type="entry name" value="COE1_HLH"/>
    <property type="match status" value="1"/>
</dbReference>
<evidence type="ECO:0000256" key="2">
    <source>
        <dbReference type="ARBA" id="ARBA00010340"/>
    </source>
</evidence>
<evidence type="ECO:0000256" key="7">
    <source>
        <dbReference type="ARBA" id="ARBA00023125"/>
    </source>
</evidence>
<dbReference type="GO" id="GO:0005634">
    <property type="term" value="C:nucleus"/>
    <property type="evidence" value="ECO:0007669"/>
    <property type="project" value="UniProtKB-SubCell"/>
</dbReference>
<dbReference type="InterPro" id="IPR038173">
    <property type="entry name" value="COE_DBD_sf"/>
</dbReference>
<reference evidence="13" key="2">
    <citation type="submission" date="2022-10" db="EMBL/GenBank/DDBJ databases">
        <authorList>
            <consortium name="ENA_rothamsted_submissions"/>
            <consortium name="culmorum"/>
            <person name="King R."/>
        </authorList>
    </citation>
    <scope>NUCLEOTIDE SEQUENCE</scope>
</reference>
<feature type="compositionally biased region" description="Polar residues" evidence="11">
    <location>
        <begin position="489"/>
        <end position="506"/>
    </location>
</feature>
<proteinExistence type="inferred from homology"/>
<evidence type="ECO:0000259" key="12">
    <source>
        <dbReference type="SMART" id="SM00429"/>
    </source>
</evidence>
<dbReference type="GO" id="GO:0003677">
    <property type="term" value="F:DNA binding"/>
    <property type="evidence" value="ECO:0007669"/>
    <property type="project" value="UniProtKB-KW"/>
</dbReference>
<dbReference type="InterPro" id="IPR032200">
    <property type="entry name" value="COE_DBD"/>
</dbReference>
<feature type="compositionally biased region" description="Polar residues" evidence="11">
    <location>
        <begin position="553"/>
        <end position="562"/>
    </location>
</feature>
<dbReference type="InterPro" id="IPR002909">
    <property type="entry name" value="IPT_dom"/>
</dbReference>
<reference evidence="13" key="1">
    <citation type="submission" date="2022-02" db="EMBL/GenBank/DDBJ databases">
        <authorList>
            <person name="King R."/>
        </authorList>
    </citation>
    <scope>NUCLEOTIDE SEQUENCE</scope>
</reference>
<evidence type="ECO:0000256" key="8">
    <source>
        <dbReference type="ARBA" id="ARBA00023163"/>
    </source>
</evidence>
<keyword evidence="6 10" id="KW-0805">Transcription regulation</keyword>
<evidence type="ECO:0000313" key="14">
    <source>
        <dbReference type="Proteomes" id="UP001154329"/>
    </source>
</evidence>
<keyword evidence="9 10" id="KW-0539">Nucleus</keyword>
<dbReference type="Gene3D" id="2.60.40.10">
    <property type="entry name" value="Immunoglobulins"/>
    <property type="match status" value="1"/>
</dbReference>
<dbReference type="SUPFAM" id="SSF81296">
    <property type="entry name" value="E set domains"/>
    <property type="match status" value="1"/>
</dbReference>
<evidence type="ECO:0000256" key="4">
    <source>
        <dbReference type="ARBA" id="ARBA00022771"/>
    </source>
</evidence>
<dbReference type="InterPro" id="IPR018350">
    <property type="entry name" value="Transcription_factor_COE_CS"/>
</dbReference>
<dbReference type="GO" id="GO:0048731">
    <property type="term" value="P:system development"/>
    <property type="evidence" value="ECO:0007669"/>
    <property type="project" value="UniProtKB-ARBA"/>
</dbReference>
<keyword evidence="3 10" id="KW-0479">Metal-binding</keyword>
<accession>A0A9P0J8X4</accession>
<evidence type="ECO:0000256" key="9">
    <source>
        <dbReference type="ARBA" id="ARBA00023242"/>
    </source>
</evidence>
<dbReference type="Proteomes" id="UP001154329">
    <property type="component" value="Chromosome 3"/>
</dbReference>
<keyword evidence="8 10" id="KW-0804">Transcription</keyword>
<dbReference type="FunFam" id="1.10.287.4280:FF:000001">
    <property type="entry name" value="transcription factor COE1 isoform X2"/>
    <property type="match status" value="1"/>
</dbReference>
<name>A0A9P0J8X4_APHGO</name>
<dbReference type="InterPro" id="IPR013783">
    <property type="entry name" value="Ig-like_fold"/>
</dbReference>
<sequence length="621" mass="67108">MFGLHHHHHQDTGTPGGISGLHHHHHHHHHHQLRGPVTGLKEEPLANSQLSVPRSWMQPSIIDQSSIGVGRAHFEKQPPSNLRKSNFFHFVIALYDRSQQPIEIERTAFIGFIEKDQESESQKTNNGIQYRLQLLYANGVRQEQDIYVRLIDTVTKQAIIYEGQDKNPEMCRVLLTHEVMCSRCCDKKSCGNRNETPSDPVIIDRFFLKFFLKCNQNCLKNAGNPRDMRRFQVVISTQVTVEGPLLAVSDNMFVHNNSKHGRRAKRLDPNDGMFSPLPVATPCIKHITPSEGWTHGGASVTILGDNFFDGLQVVFGSNLVWSELLTPHAIQVQTPPRPIPGIVEVTLSYKSKQFCKGSPGRFAYISLSEPTIDYGFQRLQKFVPRYPGDPEKLPKEVILKRAADLAEALYTMPRNNQLSLSLPRSPCSRDRDSNNMSSSAGAVGTGFNPYTGQLAVTVHDHGATGQWNDDDYGRGQSSSVSPRGGGYGSSASTPHSTNGTNGSTYINPPPTSGGGGGGGGGGGSGGGGGNGGNPSNSGPNNGNGGNSGYNGSTMPNTTSAASSVQLTNMNSPTATSHPSLFNSSSRMGTLVTSPFAMNPFALPNCNGQPYATSPLISSSAK</sequence>
<evidence type="ECO:0000256" key="1">
    <source>
        <dbReference type="ARBA" id="ARBA00004123"/>
    </source>
</evidence>
<keyword evidence="7 10" id="KW-0238">DNA-binding</keyword>
<organism evidence="13 14">
    <name type="scientific">Aphis gossypii</name>
    <name type="common">Cotton aphid</name>
    <dbReference type="NCBI Taxonomy" id="80765"/>
    <lineage>
        <taxon>Eukaryota</taxon>
        <taxon>Metazoa</taxon>
        <taxon>Ecdysozoa</taxon>
        <taxon>Arthropoda</taxon>
        <taxon>Hexapoda</taxon>
        <taxon>Insecta</taxon>
        <taxon>Pterygota</taxon>
        <taxon>Neoptera</taxon>
        <taxon>Paraneoptera</taxon>
        <taxon>Hemiptera</taxon>
        <taxon>Sternorrhyncha</taxon>
        <taxon>Aphidomorpha</taxon>
        <taxon>Aphidoidea</taxon>
        <taxon>Aphididae</taxon>
        <taxon>Aphidini</taxon>
        <taxon>Aphis</taxon>
        <taxon>Aphis</taxon>
    </lineage>
</organism>
<dbReference type="Gene3D" id="1.10.287.4280">
    <property type="match status" value="1"/>
</dbReference>
<evidence type="ECO:0000256" key="5">
    <source>
        <dbReference type="ARBA" id="ARBA00022833"/>
    </source>
</evidence>
<dbReference type="PROSITE" id="PS01345">
    <property type="entry name" value="COE"/>
    <property type="match status" value="1"/>
</dbReference>
<keyword evidence="5 10" id="KW-0862">Zinc</keyword>
<comment type="similarity">
    <text evidence="2 10">Belongs to the COE family.</text>
</comment>
<dbReference type="InterPro" id="IPR014756">
    <property type="entry name" value="Ig_E-set"/>
</dbReference>
<keyword evidence="10" id="KW-0217">Developmental protein</keyword>
<protein>
    <recommendedName>
        <fullName evidence="12">IPT/TIG domain-containing protein</fullName>
    </recommendedName>
</protein>
<feature type="region of interest" description="Disordered" evidence="11">
    <location>
        <begin position="462"/>
        <end position="562"/>
    </location>
</feature>
<dbReference type="FunFam" id="2.60.40.10:FF:001458">
    <property type="entry name" value="EBF transcription factor 3b"/>
    <property type="match status" value="1"/>
</dbReference>
<dbReference type="InterPro" id="IPR003523">
    <property type="entry name" value="Transcription_factor_COE"/>
</dbReference>
<dbReference type="GO" id="GO:0006355">
    <property type="term" value="P:regulation of DNA-templated transcription"/>
    <property type="evidence" value="ECO:0007669"/>
    <property type="project" value="InterPro"/>
</dbReference>
<evidence type="ECO:0000256" key="10">
    <source>
        <dbReference type="RuleBase" id="RU004489"/>
    </source>
</evidence>
<dbReference type="Gene3D" id="2.60.40.3180">
    <property type="entry name" value="Transcription factor COE1, DNA-binding domain"/>
    <property type="match status" value="1"/>
</dbReference>
<feature type="domain" description="IPT/TIG" evidence="12">
    <location>
        <begin position="281"/>
        <end position="365"/>
    </location>
</feature>